<evidence type="ECO:0000256" key="4">
    <source>
        <dbReference type="ARBA" id="ARBA00023014"/>
    </source>
</evidence>
<dbReference type="GO" id="GO:0016705">
    <property type="term" value="F:oxidoreductase activity, acting on paired donors, with incorporation or reduction of molecular oxygen"/>
    <property type="evidence" value="ECO:0007669"/>
    <property type="project" value="UniProtKB-ARBA"/>
</dbReference>
<dbReference type="AlphaFoldDB" id="A0A2V3VTN9"/>
<dbReference type="Gene3D" id="3.30.9.10">
    <property type="entry name" value="D-Amino Acid Oxidase, subunit A, domain 2"/>
    <property type="match status" value="1"/>
</dbReference>
<dbReference type="EMBL" id="QJJQ01000012">
    <property type="protein sequence ID" value="PXW85106.1"/>
    <property type="molecule type" value="Genomic_DNA"/>
</dbReference>
<dbReference type="FunFam" id="2.102.10.10:FF:000014">
    <property type="entry name" value="Oxidoreductase, FAD dependent"/>
    <property type="match status" value="1"/>
</dbReference>
<keyword evidence="3" id="KW-0408">Iron</keyword>
<dbReference type="GO" id="GO:0046872">
    <property type="term" value="F:metal ion binding"/>
    <property type="evidence" value="ECO:0007669"/>
    <property type="project" value="UniProtKB-KW"/>
</dbReference>
<dbReference type="InterPro" id="IPR005805">
    <property type="entry name" value="Rieske_Fe-S_prot_C"/>
</dbReference>
<dbReference type="Gene3D" id="3.50.50.60">
    <property type="entry name" value="FAD/NAD(P)-binding domain"/>
    <property type="match status" value="1"/>
</dbReference>
<feature type="domain" description="Rieske" evidence="6">
    <location>
        <begin position="423"/>
        <end position="509"/>
    </location>
</feature>
<dbReference type="GO" id="GO:0005737">
    <property type="term" value="C:cytoplasm"/>
    <property type="evidence" value="ECO:0007669"/>
    <property type="project" value="TreeGrafter"/>
</dbReference>
<keyword evidence="8" id="KW-1185">Reference proteome</keyword>
<dbReference type="Pfam" id="PF01266">
    <property type="entry name" value="DAO"/>
    <property type="match status" value="1"/>
</dbReference>
<dbReference type="SUPFAM" id="SSF51971">
    <property type="entry name" value="Nucleotide-binding domain"/>
    <property type="match status" value="1"/>
</dbReference>
<dbReference type="Gene3D" id="2.102.10.10">
    <property type="entry name" value="Rieske [2Fe-2S] iron-sulphur domain"/>
    <property type="match status" value="1"/>
</dbReference>
<dbReference type="GO" id="GO:0004497">
    <property type="term" value="F:monooxygenase activity"/>
    <property type="evidence" value="ECO:0007669"/>
    <property type="project" value="UniProtKB-ARBA"/>
</dbReference>
<keyword evidence="4" id="KW-0411">Iron-sulfur</keyword>
<dbReference type="PROSITE" id="PS51296">
    <property type="entry name" value="RIESKE"/>
    <property type="match status" value="1"/>
</dbReference>
<dbReference type="InterPro" id="IPR038010">
    <property type="entry name" value="YhfW_C"/>
</dbReference>
<protein>
    <submittedName>
        <fullName evidence="7">Glycine/D-amino acid oxidase-like deaminating enzyme</fullName>
    </submittedName>
</protein>
<proteinExistence type="predicted"/>
<evidence type="ECO:0000256" key="2">
    <source>
        <dbReference type="ARBA" id="ARBA00022723"/>
    </source>
</evidence>
<dbReference type="InterPro" id="IPR036188">
    <property type="entry name" value="FAD/NAD-bd_sf"/>
</dbReference>
<reference evidence="7 8" key="1">
    <citation type="submission" date="2018-05" db="EMBL/GenBank/DDBJ databases">
        <title>Genomic Encyclopedia of Type Strains, Phase IV (KMG-IV): sequencing the most valuable type-strain genomes for metagenomic binning, comparative biology and taxonomic classification.</title>
        <authorList>
            <person name="Goeker M."/>
        </authorList>
    </citation>
    <scope>NUCLEOTIDE SEQUENCE [LARGE SCALE GENOMIC DNA]</scope>
    <source>
        <strain evidence="7 8">DSM 28556</strain>
    </source>
</reference>
<dbReference type="InterPro" id="IPR036922">
    <property type="entry name" value="Rieske_2Fe-2S_sf"/>
</dbReference>
<evidence type="ECO:0000256" key="3">
    <source>
        <dbReference type="ARBA" id="ARBA00023004"/>
    </source>
</evidence>
<keyword evidence="5" id="KW-1015">Disulfide bond</keyword>
<dbReference type="RefSeq" id="WP_110396372.1">
    <property type="nucleotide sequence ID" value="NZ_JBHUHB010000001.1"/>
</dbReference>
<dbReference type="SUPFAM" id="SSF50022">
    <property type="entry name" value="ISP domain"/>
    <property type="match status" value="1"/>
</dbReference>
<evidence type="ECO:0000313" key="7">
    <source>
        <dbReference type="EMBL" id="PXW85106.1"/>
    </source>
</evidence>
<gene>
    <name evidence="7" type="ORF">DFR56_11284</name>
</gene>
<evidence type="ECO:0000313" key="8">
    <source>
        <dbReference type="Proteomes" id="UP000247978"/>
    </source>
</evidence>
<evidence type="ECO:0000256" key="5">
    <source>
        <dbReference type="ARBA" id="ARBA00023157"/>
    </source>
</evidence>
<dbReference type="InterPro" id="IPR017941">
    <property type="entry name" value="Rieske_2Fe-2S"/>
</dbReference>
<dbReference type="CDD" id="cd03477">
    <property type="entry name" value="Rieske_YhfW_C"/>
    <property type="match status" value="1"/>
</dbReference>
<dbReference type="Pfam" id="PF00355">
    <property type="entry name" value="Rieske"/>
    <property type="match status" value="1"/>
</dbReference>
<dbReference type="OrthoDB" id="9767869at2"/>
<dbReference type="GO" id="GO:0016020">
    <property type="term" value="C:membrane"/>
    <property type="evidence" value="ECO:0007669"/>
    <property type="project" value="InterPro"/>
</dbReference>
<dbReference type="GO" id="GO:0051537">
    <property type="term" value="F:2 iron, 2 sulfur cluster binding"/>
    <property type="evidence" value="ECO:0007669"/>
    <property type="project" value="UniProtKB-KW"/>
</dbReference>
<keyword evidence="2" id="KW-0479">Metal-binding</keyword>
<dbReference type="Proteomes" id="UP000247978">
    <property type="component" value="Unassembled WGS sequence"/>
</dbReference>
<keyword evidence="1" id="KW-0001">2Fe-2S</keyword>
<comment type="caution">
    <text evidence="7">The sequence shown here is derived from an EMBL/GenBank/DDBJ whole genome shotgun (WGS) entry which is preliminary data.</text>
</comment>
<dbReference type="PANTHER" id="PTHR13847">
    <property type="entry name" value="SARCOSINE DEHYDROGENASE-RELATED"/>
    <property type="match status" value="1"/>
</dbReference>
<organism evidence="7 8">
    <name type="scientific">Pseudogracilibacillus auburnensis</name>
    <dbReference type="NCBI Taxonomy" id="1494959"/>
    <lineage>
        <taxon>Bacteria</taxon>
        <taxon>Bacillati</taxon>
        <taxon>Bacillota</taxon>
        <taxon>Bacilli</taxon>
        <taxon>Bacillales</taxon>
        <taxon>Bacillaceae</taxon>
        <taxon>Pseudogracilibacillus</taxon>
    </lineage>
</organism>
<dbReference type="PRINTS" id="PR00162">
    <property type="entry name" value="RIESKE"/>
</dbReference>
<evidence type="ECO:0000256" key="1">
    <source>
        <dbReference type="ARBA" id="ARBA00022714"/>
    </source>
</evidence>
<sequence length="509" mass="57810">MTNNLPNQSKSYWHDSVDLPHFPKLEEKITVDVGIVGAGITGITAAYLLSKQGFNVCLIDAGYILNGTTGHTTAKITAQHGLIYDEFINHFGVENAAKYYMANDEARNFIEKIVTENNIDCHFTTEDAYIYTNSEQYVKNIENEWKAYEKLNIKGEILDTTPLPFAVKKAIKMENQAHFHPLEYLNTLIDECQENGVQIFENTRAVSIEYNKQPAIITEDDHRIICRYVIQASHYPFYDGTGFYPIKMYADRSYIIAAKTKKTVENGMYINAETPTRSIRPVTINNEKMLLIGGDNHKTGQSHGQMMAHYDTLRKFADEKFQLLNIPYRWSAQDQVTVDKLPYVGYVTKNQHNVFVATGYRKWGMTNSTNAALILHDLIMEKDNQYADLFSPARDIKVDPSIRKLISFNTDVAKHLIKGKVDSSNADIEELKQNEACTTIINGQRIGVYKDEDEQIHAVDTTCTHLGCEVEWNNAENSWDCPCHGSRFTYTGDILNGPAVKPLKKVTIK</sequence>
<name>A0A2V3VTN9_9BACI</name>
<accession>A0A2V3VTN9</accession>
<dbReference type="InterPro" id="IPR006076">
    <property type="entry name" value="FAD-dep_OxRdtase"/>
</dbReference>
<dbReference type="PANTHER" id="PTHR13847:SF274">
    <property type="entry name" value="RIESKE 2FE-2S IRON-SULFUR PROTEIN YHFW-RELATED"/>
    <property type="match status" value="1"/>
</dbReference>
<evidence type="ECO:0000259" key="6">
    <source>
        <dbReference type="PROSITE" id="PS51296"/>
    </source>
</evidence>